<dbReference type="PROSITE" id="PS50883">
    <property type="entry name" value="EAL"/>
    <property type="match status" value="1"/>
</dbReference>
<dbReference type="RefSeq" id="WP_146911815.1">
    <property type="nucleotide sequence ID" value="NZ_CP042344.1"/>
</dbReference>
<evidence type="ECO:0000259" key="3">
    <source>
        <dbReference type="PROSITE" id="PS50883"/>
    </source>
</evidence>
<feature type="domain" description="PAC" evidence="2">
    <location>
        <begin position="95"/>
        <end position="147"/>
    </location>
</feature>
<accession>A0A5B8RU24</accession>
<dbReference type="SMART" id="SM00052">
    <property type="entry name" value="EAL"/>
    <property type="match status" value="1"/>
</dbReference>
<dbReference type="OrthoDB" id="9813903at2"/>
<dbReference type="CDD" id="cd01948">
    <property type="entry name" value="EAL"/>
    <property type="match status" value="1"/>
</dbReference>
<feature type="domain" description="GGDEF" evidence="4">
    <location>
        <begin position="179"/>
        <end position="317"/>
    </location>
</feature>
<dbReference type="SUPFAM" id="SSF55073">
    <property type="entry name" value="Nucleotide cyclase"/>
    <property type="match status" value="1"/>
</dbReference>
<evidence type="ECO:0000313" key="6">
    <source>
        <dbReference type="Proteomes" id="UP000321199"/>
    </source>
</evidence>
<evidence type="ECO:0000313" key="5">
    <source>
        <dbReference type="EMBL" id="QEA12222.1"/>
    </source>
</evidence>
<dbReference type="CDD" id="cd00130">
    <property type="entry name" value="PAS"/>
    <property type="match status" value="1"/>
</dbReference>
<dbReference type="Gene3D" id="3.30.70.270">
    <property type="match status" value="1"/>
</dbReference>
<dbReference type="Proteomes" id="UP000321199">
    <property type="component" value="Chromosome"/>
</dbReference>
<dbReference type="PANTHER" id="PTHR44757:SF2">
    <property type="entry name" value="BIOFILM ARCHITECTURE MAINTENANCE PROTEIN MBAA"/>
    <property type="match status" value="1"/>
</dbReference>
<dbReference type="InterPro" id="IPR043128">
    <property type="entry name" value="Rev_trsase/Diguanyl_cyclase"/>
</dbReference>
<dbReference type="CDD" id="cd01949">
    <property type="entry name" value="GGDEF"/>
    <property type="match status" value="1"/>
</dbReference>
<dbReference type="InterPro" id="IPR000160">
    <property type="entry name" value="GGDEF_dom"/>
</dbReference>
<dbReference type="EMBL" id="CP042344">
    <property type="protein sequence ID" value="QEA12222.1"/>
    <property type="molecule type" value="Genomic_DNA"/>
</dbReference>
<feature type="domain" description="EAL" evidence="3">
    <location>
        <begin position="326"/>
        <end position="584"/>
    </location>
</feature>
<dbReference type="PROSITE" id="PS50113">
    <property type="entry name" value="PAC"/>
    <property type="match status" value="1"/>
</dbReference>
<dbReference type="InterPro" id="IPR000014">
    <property type="entry name" value="PAS"/>
</dbReference>
<dbReference type="SMART" id="SM00091">
    <property type="entry name" value="PAS"/>
    <property type="match status" value="1"/>
</dbReference>
<dbReference type="FunFam" id="3.20.20.450:FF:000001">
    <property type="entry name" value="Cyclic di-GMP phosphodiesterase yahA"/>
    <property type="match status" value="1"/>
</dbReference>
<evidence type="ECO:0000259" key="4">
    <source>
        <dbReference type="PROSITE" id="PS50887"/>
    </source>
</evidence>
<dbReference type="Pfam" id="PF13426">
    <property type="entry name" value="PAS_9"/>
    <property type="match status" value="1"/>
</dbReference>
<evidence type="ECO:0000259" key="1">
    <source>
        <dbReference type="PROSITE" id="PS50112"/>
    </source>
</evidence>
<reference evidence="5 6" key="1">
    <citation type="submission" date="2019-07" db="EMBL/GenBank/DDBJ databases">
        <title>Complete genome sequence of Comamonas sp. NLF 7-7 isolated from livestock.</title>
        <authorList>
            <person name="Kim D.H."/>
            <person name="Kim J.G."/>
        </authorList>
    </citation>
    <scope>NUCLEOTIDE SEQUENCE [LARGE SCALE GENOMIC DNA]</scope>
    <source>
        <strain evidence="5 6">NLF 7-7</strain>
    </source>
</reference>
<dbReference type="SMART" id="SM00267">
    <property type="entry name" value="GGDEF"/>
    <property type="match status" value="1"/>
</dbReference>
<proteinExistence type="predicted"/>
<dbReference type="NCBIfam" id="TIGR00229">
    <property type="entry name" value="sensory_box"/>
    <property type="match status" value="1"/>
</dbReference>
<dbReference type="NCBIfam" id="TIGR00254">
    <property type="entry name" value="GGDEF"/>
    <property type="match status" value="1"/>
</dbReference>
<sequence length="588" mass="64710">MPNPFDSRRLAEAQARLRVLEDEQRVAEAIFRTTQPVMVTDARAHILRVNQAFCDIMGYRPEEMLGNTPKMFRSNHHDAAFYATMVETIQRTGQWSGEVWDRRKSGDVFPKWMTITAVPDASGTVTHMIACYTDLAERQRAREEIERLAFHDVITGLANRALLHERLSEATRQAGSSGEYAALLLLDWDDFRSLNDSLGYPQGDALLRLAGQRICACVRASDTVARPGGDEFAIVLHPTSDRRDQAAAQTEAMGTRILQALAEPCHIGGTDYQGSASMGVVLFADEQLDANALLKQAELAMYEAKHNSRGSLHFFDSQLEQAVSERMRIERELRAGIAAGQLRLHYQPQVTMQEGRHLAVVGAEALVRWQHPRQGLIAPGRFIALAEETGLIAALGRWVLQTACKQLAVWKGRPAFADLVLAVNVSAAQFLEPGFTQQVLELLASTCAPPGRLKLELTESLLVQNAEAVIATMSALQAHGVQFSLDDFGTGYSSLAYLKRLPLQQLKIDQGFVRDLETDGNDATIARSIAALARGLGLTVIAEGVETAGQRDLLAAMGCTTYQGYYYSRPLALQDFEAWCLRQAGVAA</sequence>
<dbReference type="InterPro" id="IPR052155">
    <property type="entry name" value="Biofilm_reg_signaling"/>
</dbReference>
<protein>
    <submittedName>
        <fullName evidence="5">EAL domain-containing protein</fullName>
    </submittedName>
</protein>
<dbReference type="InterPro" id="IPR035919">
    <property type="entry name" value="EAL_sf"/>
</dbReference>
<dbReference type="InterPro" id="IPR001633">
    <property type="entry name" value="EAL_dom"/>
</dbReference>
<dbReference type="SUPFAM" id="SSF141868">
    <property type="entry name" value="EAL domain-like"/>
    <property type="match status" value="1"/>
</dbReference>
<dbReference type="Gene3D" id="3.30.450.20">
    <property type="entry name" value="PAS domain"/>
    <property type="match status" value="1"/>
</dbReference>
<dbReference type="InterPro" id="IPR029787">
    <property type="entry name" value="Nucleotide_cyclase"/>
</dbReference>
<dbReference type="Pfam" id="PF00563">
    <property type="entry name" value="EAL"/>
    <property type="match status" value="1"/>
</dbReference>
<dbReference type="PROSITE" id="PS50887">
    <property type="entry name" value="GGDEF"/>
    <property type="match status" value="1"/>
</dbReference>
<dbReference type="SUPFAM" id="SSF55785">
    <property type="entry name" value="PYP-like sensor domain (PAS domain)"/>
    <property type="match status" value="1"/>
</dbReference>
<evidence type="ECO:0000259" key="2">
    <source>
        <dbReference type="PROSITE" id="PS50113"/>
    </source>
</evidence>
<feature type="domain" description="PAS" evidence="1">
    <location>
        <begin position="22"/>
        <end position="68"/>
    </location>
</feature>
<dbReference type="PROSITE" id="PS50112">
    <property type="entry name" value="PAS"/>
    <property type="match status" value="1"/>
</dbReference>
<keyword evidence="6" id="KW-1185">Reference proteome</keyword>
<dbReference type="InterPro" id="IPR035965">
    <property type="entry name" value="PAS-like_dom_sf"/>
</dbReference>
<gene>
    <name evidence="5" type="ORF">FOZ74_03755</name>
</gene>
<dbReference type="Pfam" id="PF00990">
    <property type="entry name" value="GGDEF"/>
    <property type="match status" value="1"/>
</dbReference>
<dbReference type="PANTHER" id="PTHR44757">
    <property type="entry name" value="DIGUANYLATE CYCLASE DGCP"/>
    <property type="match status" value="1"/>
</dbReference>
<name>A0A5B8RU24_9BURK</name>
<dbReference type="KEGG" id="cof:FOZ74_03755"/>
<organism evidence="5 6">
    <name type="scientific">Comamonas flocculans</name>
    <dbReference type="NCBI Taxonomy" id="2597701"/>
    <lineage>
        <taxon>Bacteria</taxon>
        <taxon>Pseudomonadati</taxon>
        <taxon>Pseudomonadota</taxon>
        <taxon>Betaproteobacteria</taxon>
        <taxon>Burkholderiales</taxon>
        <taxon>Comamonadaceae</taxon>
        <taxon>Comamonas</taxon>
    </lineage>
</organism>
<dbReference type="AlphaFoldDB" id="A0A5B8RU24"/>
<dbReference type="InterPro" id="IPR000700">
    <property type="entry name" value="PAS-assoc_C"/>
</dbReference>
<dbReference type="Gene3D" id="3.20.20.450">
    <property type="entry name" value="EAL domain"/>
    <property type="match status" value="1"/>
</dbReference>